<name>A0A2S0USK9_9RHOB</name>
<geneLocation type="plasmid" evidence="3">
    <name>unnamed2</name>
</geneLocation>
<keyword evidence="4" id="KW-1185">Reference proteome</keyword>
<sequence length="191" mass="20926">MSGPMNRYAAIIDACVLGGGLKRNIILSLAEAGLFRPYWSARILDETEKAILAISKGTADPGRQRRAIERAFPEAIVSPSESANLFGSLPDPDDEHVLAAAIAARCDTLVTDNLKDFPQDVLDRWGIEVMSPDDFITNAMDLDHAVAIGALRDMRARLKDPKYTVSALVLKLEGQGLLQTADFLREYENLI</sequence>
<dbReference type="OrthoDB" id="211933at2"/>
<gene>
    <name evidence="3" type="ORF">HYN69_19670</name>
</gene>
<feature type="domain" description="VapC50 C-terminal" evidence="2">
    <location>
        <begin position="132"/>
        <end position="186"/>
    </location>
</feature>
<dbReference type="InterPro" id="IPR058652">
    <property type="entry name" value="VapC50_C"/>
</dbReference>
<dbReference type="InterPro" id="IPR002716">
    <property type="entry name" value="PIN_dom"/>
</dbReference>
<dbReference type="Pfam" id="PF13470">
    <property type="entry name" value="PIN_3"/>
    <property type="match status" value="1"/>
</dbReference>
<dbReference type="KEGG" id="geh:HYN69_19670"/>
<evidence type="ECO:0000313" key="3">
    <source>
        <dbReference type="EMBL" id="AWB50801.1"/>
    </source>
</evidence>
<evidence type="ECO:0000259" key="2">
    <source>
        <dbReference type="Pfam" id="PF26343"/>
    </source>
</evidence>
<dbReference type="Pfam" id="PF26343">
    <property type="entry name" value="VapC50_C"/>
    <property type="match status" value="1"/>
</dbReference>
<dbReference type="AlphaFoldDB" id="A0A2S0USK9"/>
<proteinExistence type="predicted"/>
<dbReference type="Proteomes" id="UP000244496">
    <property type="component" value="Plasmid unnamed2"/>
</dbReference>
<dbReference type="EMBL" id="CP028920">
    <property type="protein sequence ID" value="AWB50801.1"/>
    <property type="molecule type" value="Genomic_DNA"/>
</dbReference>
<keyword evidence="3" id="KW-0614">Plasmid</keyword>
<organism evidence="3 4">
    <name type="scientific">Paragemmobacter aquarius</name>
    <dbReference type="NCBI Taxonomy" id="2169400"/>
    <lineage>
        <taxon>Bacteria</taxon>
        <taxon>Pseudomonadati</taxon>
        <taxon>Pseudomonadota</taxon>
        <taxon>Alphaproteobacteria</taxon>
        <taxon>Rhodobacterales</taxon>
        <taxon>Paracoccaceae</taxon>
        <taxon>Paragemmobacter</taxon>
    </lineage>
</organism>
<evidence type="ECO:0000259" key="1">
    <source>
        <dbReference type="Pfam" id="PF13470"/>
    </source>
</evidence>
<reference evidence="3 4" key="1">
    <citation type="submission" date="2018-04" db="EMBL/GenBank/DDBJ databases">
        <title>Genome sequencing of Gemmobacter.</title>
        <authorList>
            <person name="Yi H."/>
            <person name="Baek M.-G."/>
        </authorList>
    </citation>
    <scope>NUCLEOTIDE SEQUENCE [LARGE SCALE GENOMIC DNA]</scope>
    <source>
        <strain evidence="3 4">HYN0069</strain>
        <plasmid evidence="4">Plasmid unnamed2</plasmid>
    </source>
</reference>
<evidence type="ECO:0000313" key="4">
    <source>
        <dbReference type="Proteomes" id="UP000244496"/>
    </source>
</evidence>
<feature type="domain" description="PIN" evidence="1">
    <location>
        <begin position="11"/>
        <end position="114"/>
    </location>
</feature>
<accession>A0A2S0USK9</accession>
<dbReference type="RefSeq" id="WP_108437601.1">
    <property type="nucleotide sequence ID" value="NZ_CP028920.1"/>
</dbReference>
<protein>
    <submittedName>
        <fullName evidence="3">PIN domain-containing protein</fullName>
    </submittedName>
</protein>